<dbReference type="RefSeq" id="WP_141371538.1">
    <property type="nucleotide sequence ID" value="NZ_BJLQ01000044.1"/>
</dbReference>
<sequence length="227" mass="23787">MSEAGWRAFLAADGLEDWVVLHGGAAAVFRVPSLAAAAAMAVDVAGVHGLEGSGVHLSITDGQLGVRLTRDLWHLEERHVDLARVISAVARTHGAVADRAAVQEVQLAVSARPDDTDLGFWRAVLGYTQASDDNSIDPLGHGSTVWMQELDPARPLRHAMHVDVSVAREHAESRLAAALAAGGRVVEASGAPASWILSDRAGNRVCIAAWPDGAPVPGEDDEQPAQG</sequence>
<dbReference type="EMBL" id="BJLQ01000044">
    <property type="protein sequence ID" value="GEA85694.1"/>
    <property type="molecule type" value="Genomic_DNA"/>
</dbReference>
<dbReference type="InterPro" id="IPR029068">
    <property type="entry name" value="Glyas_Bleomycin-R_OHBP_Dase"/>
</dbReference>
<evidence type="ECO:0000313" key="3">
    <source>
        <dbReference type="Proteomes" id="UP000320461"/>
    </source>
</evidence>
<reference evidence="2 3" key="1">
    <citation type="submission" date="2019-06" db="EMBL/GenBank/DDBJ databases">
        <title>Whole genome shotgun sequence of Cellulomonas gelida NBRC 3748.</title>
        <authorList>
            <person name="Hosoyama A."/>
            <person name="Uohara A."/>
            <person name="Ohji S."/>
            <person name="Ichikawa N."/>
        </authorList>
    </citation>
    <scope>NUCLEOTIDE SEQUENCE [LARGE SCALE GENOMIC DNA]</scope>
    <source>
        <strain evidence="2 3">NBRC 3748</strain>
    </source>
</reference>
<evidence type="ECO:0000313" key="2">
    <source>
        <dbReference type="EMBL" id="GEA85694.1"/>
    </source>
</evidence>
<dbReference type="OrthoDB" id="15077at2"/>
<gene>
    <name evidence="2" type="ORF">CGE01nite_29450</name>
</gene>
<keyword evidence="3" id="KW-1185">Reference proteome</keyword>
<comment type="caution">
    <text evidence="2">The sequence shown here is derived from an EMBL/GenBank/DDBJ whole genome shotgun (WGS) entry which is preliminary data.</text>
</comment>
<dbReference type="Gene3D" id="3.10.180.10">
    <property type="entry name" value="2,3-Dihydroxybiphenyl 1,2-Dioxygenase, domain 1"/>
    <property type="match status" value="1"/>
</dbReference>
<accession>A0A4Y3KQN0</accession>
<dbReference type="Pfam" id="PF18029">
    <property type="entry name" value="Glyoxalase_6"/>
    <property type="match status" value="1"/>
</dbReference>
<proteinExistence type="predicted"/>
<dbReference type="InterPro" id="IPR041581">
    <property type="entry name" value="Glyoxalase_6"/>
</dbReference>
<organism evidence="2 3">
    <name type="scientific">Cellulomonas gelida</name>
    <dbReference type="NCBI Taxonomy" id="1712"/>
    <lineage>
        <taxon>Bacteria</taxon>
        <taxon>Bacillati</taxon>
        <taxon>Actinomycetota</taxon>
        <taxon>Actinomycetes</taxon>
        <taxon>Micrococcales</taxon>
        <taxon>Cellulomonadaceae</taxon>
        <taxon>Cellulomonas</taxon>
    </lineage>
</organism>
<dbReference type="AlphaFoldDB" id="A0A4Y3KQN0"/>
<protein>
    <recommendedName>
        <fullName evidence="1">Glyoxalase-like domain-containing protein</fullName>
    </recommendedName>
</protein>
<feature type="domain" description="Glyoxalase-like" evidence="1">
    <location>
        <begin position="118"/>
        <end position="207"/>
    </location>
</feature>
<name>A0A4Y3KQN0_9CELL</name>
<dbReference type="Proteomes" id="UP000320461">
    <property type="component" value="Unassembled WGS sequence"/>
</dbReference>
<evidence type="ECO:0000259" key="1">
    <source>
        <dbReference type="Pfam" id="PF18029"/>
    </source>
</evidence>